<proteinExistence type="inferred from homology"/>
<dbReference type="PANTHER" id="PTHR33269:SF17">
    <property type="entry name" value="NADH-UBIQUINONE OXIDOREDUCTASE CHAIN 6"/>
    <property type="match status" value="1"/>
</dbReference>
<dbReference type="GO" id="GO:0005886">
    <property type="term" value="C:plasma membrane"/>
    <property type="evidence" value="ECO:0007669"/>
    <property type="project" value="UniProtKB-SubCell"/>
</dbReference>
<dbReference type="GO" id="GO:0008137">
    <property type="term" value="F:NADH dehydrogenase (ubiquinone) activity"/>
    <property type="evidence" value="ECO:0007669"/>
    <property type="project" value="UniProtKB-UniRule"/>
</dbReference>
<feature type="transmembrane region" description="Helical" evidence="2">
    <location>
        <begin position="277"/>
        <end position="297"/>
    </location>
</feature>
<keyword evidence="2" id="KW-0520">NAD</keyword>
<evidence type="ECO:0000256" key="2">
    <source>
        <dbReference type="RuleBase" id="RU004429"/>
    </source>
</evidence>
<dbReference type="RefSeq" id="WP_200761157.1">
    <property type="nucleotide sequence ID" value="NZ_CP036425.1"/>
</dbReference>
<keyword evidence="2" id="KW-0472">Membrane</keyword>
<feature type="transmembrane region" description="Helical" evidence="2">
    <location>
        <begin position="107"/>
        <end position="126"/>
    </location>
</feature>
<dbReference type="InterPro" id="IPR042106">
    <property type="entry name" value="Nuo/plastoQ_OxRdtase_6_NuoJ"/>
</dbReference>
<comment type="similarity">
    <text evidence="1 2">Belongs to the complex I subunit 6 family.</text>
</comment>
<dbReference type="EMBL" id="CP036425">
    <property type="protein sequence ID" value="QDU34124.1"/>
    <property type="molecule type" value="Genomic_DNA"/>
</dbReference>
<name>A0A517YV75_9BACT</name>
<evidence type="ECO:0000313" key="4">
    <source>
        <dbReference type="Proteomes" id="UP000317369"/>
    </source>
</evidence>
<feature type="transmembrane region" description="Helical" evidence="2">
    <location>
        <begin position="82"/>
        <end position="100"/>
    </location>
</feature>
<gene>
    <name evidence="3" type="primary">nuoJ</name>
    <name evidence="3" type="ORF">KS4_21860</name>
</gene>
<feature type="transmembrane region" description="Helical" evidence="2">
    <location>
        <begin position="20"/>
        <end position="40"/>
    </location>
</feature>
<sequence length="305" mass="33196">MSMTLLNVLAQTATGTIEQSSPIVIYIASIIGALAVYFAMPKRRFNWPFIAAALGLAAIAILWGYLVRFITWENLGISNAAYVYYYVFSAISILSAVKVITHRKPVYSALWFVLVILSSAGLLITLTAQFMAFAMIIIYGGAILVTYMFVIMLASHSGDPEHEDEGTIYDKQAREPLLAIIASFLLMAALLNVWFTPANSQTHVSPIFATNAAAPADDVLINKFLANRNESSIAEAIIATEGEDNLKNYKNADTQSLTNIEKVGLNLFNSHPLALEIAGVILLISLIGAIVIAKTIVPEEQHLKS</sequence>
<evidence type="ECO:0000256" key="1">
    <source>
        <dbReference type="ARBA" id="ARBA00005698"/>
    </source>
</evidence>
<dbReference type="EC" id="7.1.1.-" evidence="2"/>
<dbReference type="InterPro" id="IPR001457">
    <property type="entry name" value="NADH_UbQ/plastoQ_OxRdtase_su6"/>
</dbReference>
<dbReference type="PANTHER" id="PTHR33269">
    <property type="entry name" value="NADH-UBIQUINONE OXIDOREDUCTASE CHAIN 6"/>
    <property type="match status" value="1"/>
</dbReference>
<accession>A0A517YV75</accession>
<dbReference type="Proteomes" id="UP000317369">
    <property type="component" value="Chromosome"/>
</dbReference>
<dbReference type="Gene3D" id="1.20.120.1200">
    <property type="entry name" value="NADH-ubiquinone/plastoquinone oxidoreductase chain 6, subunit NuoJ"/>
    <property type="match status" value="1"/>
</dbReference>
<keyword evidence="2" id="KW-0812">Transmembrane</keyword>
<feature type="transmembrane region" description="Helical" evidence="2">
    <location>
        <begin position="47"/>
        <end position="70"/>
    </location>
</feature>
<dbReference type="KEGG" id="pcor:KS4_21860"/>
<keyword evidence="4" id="KW-1185">Reference proteome</keyword>
<comment type="function">
    <text evidence="2">NDH-1 shuttles electrons from NADH, via FMN and iron-sulfur (Fe-S) centers, to quinones in the respiratory chain. Couples the redox reaction to proton translocation (for every two electrons transferred, four hydrogen ions are translocated across the cytoplasmic membrane), and thus conserves the redox energy in a proton gradient.</text>
</comment>
<comment type="catalytic activity">
    <reaction evidence="2">
        <text>a quinone + NADH + 5 H(+)(in) = a quinol + NAD(+) + 4 H(+)(out)</text>
        <dbReference type="Rhea" id="RHEA:57888"/>
        <dbReference type="ChEBI" id="CHEBI:15378"/>
        <dbReference type="ChEBI" id="CHEBI:24646"/>
        <dbReference type="ChEBI" id="CHEBI:57540"/>
        <dbReference type="ChEBI" id="CHEBI:57945"/>
        <dbReference type="ChEBI" id="CHEBI:132124"/>
    </reaction>
</comment>
<organism evidence="3 4">
    <name type="scientific">Poriferisphaera corsica</name>
    <dbReference type="NCBI Taxonomy" id="2528020"/>
    <lineage>
        <taxon>Bacteria</taxon>
        <taxon>Pseudomonadati</taxon>
        <taxon>Planctomycetota</taxon>
        <taxon>Phycisphaerae</taxon>
        <taxon>Phycisphaerales</taxon>
        <taxon>Phycisphaeraceae</taxon>
        <taxon>Poriferisphaera</taxon>
    </lineage>
</organism>
<dbReference type="AlphaFoldDB" id="A0A517YV75"/>
<dbReference type="GO" id="GO:0016491">
    <property type="term" value="F:oxidoreductase activity"/>
    <property type="evidence" value="ECO:0007669"/>
    <property type="project" value="UniProtKB-KW"/>
</dbReference>
<keyword evidence="3" id="KW-0560">Oxidoreductase</keyword>
<comment type="subcellular location">
    <subcellularLocation>
        <location evidence="2">Cell membrane</location>
        <topology evidence="2">Multi-pass membrane protein</topology>
    </subcellularLocation>
</comment>
<feature type="transmembrane region" description="Helical" evidence="2">
    <location>
        <begin position="176"/>
        <end position="195"/>
    </location>
</feature>
<keyword evidence="2" id="KW-1003">Cell membrane</keyword>
<reference evidence="3 4" key="1">
    <citation type="submission" date="2019-02" db="EMBL/GenBank/DDBJ databases">
        <title>Deep-cultivation of Planctomycetes and their phenomic and genomic characterization uncovers novel biology.</title>
        <authorList>
            <person name="Wiegand S."/>
            <person name="Jogler M."/>
            <person name="Boedeker C."/>
            <person name="Pinto D."/>
            <person name="Vollmers J."/>
            <person name="Rivas-Marin E."/>
            <person name="Kohn T."/>
            <person name="Peeters S.H."/>
            <person name="Heuer A."/>
            <person name="Rast P."/>
            <person name="Oberbeckmann S."/>
            <person name="Bunk B."/>
            <person name="Jeske O."/>
            <person name="Meyerdierks A."/>
            <person name="Storesund J.E."/>
            <person name="Kallscheuer N."/>
            <person name="Luecker S."/>
            <person name="Lage O.M."/>
            <person name="Pohl T."/>
            <person name="Merkel B.J."/>
            <person name="Hornburger P."/>
            <person name="Mueller R.-W."/>
            <person name="Bruemmer F."/>
            <person name="Labrenz M."/>
            <person name="Spormann A.M."/>
            <person name="Op den Camp H."/>
            <person name="Overmann J."/>
            <person name="Amann R."/>
            <person name="Jetten M.S.M."/>
            <person name="Mascher T."/>
            <person name="Medema M.H."/>
            <person name="Devos D.P."/>
            <person name="Kaster A.-K."/>
            <person name="Ovreas L."/>
            <person name="Rohde M."/>
            <person name="Galperin M.Y."/>
            <person name="Jogler C."/>
        </authorList>
    </citation>
    <scope>NUCLEOTIDE SEQUENCE [LARGE SCALE GENOMIC DNA]</scope>
    <source>
        <strain evidence="3 4">KS4</strain>
    </source>
</reference>
<keyword evidence="2" id="KW-1133">Transmembrane helix</keyword>
<comment type="caution">
    <text evidence="2">Lacks conserved residue(s) required for the propagation of feature annotation.</text>
</comment>
<protein>
    <recommendedName>
        <fullName evidence="2">NADH-quinone oxidoreductase subunit J</fullName>
        <ecNumber evidence="2">7.1.1.-</ecNumber>
    </recommendedName>
</protein>
<dbReference type="Pfam" id="PF00499">
    <property type="entry name" value="Oxidored_q3"/>
    <property type="match status" value="1"/>
</dbReference>
<feature type="transmembrane region" description="Helical" evidence="2">
    <location>
        <begin position="132"/>
        <end position="155"/>
    </location>
</feature>
<evidence type="ECO:0000313" key="3">
    <source>
        <dbReference type="EMBL" id="QDU34124.1"/>
    </source>
</evidence>
<keyword evidence="2" id="KW-0874">Quinone</keyword>
<dbReference type="GO" id="GO:0048038">
    <property type="term" value="F:quinone binding"/>
    <property type="evidence" value="ECO:0007669"/>
    <property type="project" value="UniProtKB-UniRule"/>
</dbReference>